<comment type="caution">
    <text evidence="2">The sequence shown here is derived from an EMBL/GenBank/DDBJ whole genome shotgun (WGS) entry which is preliminary data.</text>
</comment>
<dbReference type="EMBL" id="CAOQHR010000004">
    <property type="protein sequence ID" value="CAI6333909.1"/>
    <property type="molecule type" value="Genomic_DNA"/>
</dbReference>
<proteinExistence type="predicted"/>
<feature type="region of interest" description="Disordered" evidence="1">
    <location>
        <begin position="16"/>
        <end position="35"/>
    </location>
</feature>
<evidence type="ECO:0000256" key="1">
    <source>
        <dbReference type="SAM" id="MobiDB-lite"/>
    </source>
</evidence>
<accession>A0A9W4UDV6</accession>
<keyword evidence="3" id="KW-1185">Reference proteome</keyword>
<gene>
    <name evidence="2" type="ORF">PDIGIT_LOCUS6961</name>
</gene>
<evidence type="ECO:0000313" key="3">
    <source>
        <dbReference type="Proteomes" id="UP001152607"/>
    </source>
</evidence>
<sequence>MHRCSPTYTVQAPRNSLFTKQGHAGTNPPMPKAGESCARIQSHPFITRPGPRPLQSFHRCHLRVSEEVTPRCLTRHPESAIVDAQQYQRGEVQVYYHYYKRRGINRCQRQTYEHLCK</sequence>
<dbReference type="AlphaFoldDB" id="A0A9W4UDV6"/>
<reference evidence="2" key="1">
    <citation type="submission" date="2023-01" db="EMBL/GenBank/DDBJ databases">
        <authorList>
            <person name="Van Ghelder C."/>
            <person name="Rancurel C."/>
        </authorList>
    </citation>
    <scope>NUCLEOTIDE SEQUENCE</scope>
    <source>
        <strain evidence="2">CNCM I-4278</strain>
    </source>
</reference>
<evidence type="ECO:0000313" key="2">
    <source>
        <dbReference type="EMBL" id="CAI6333909.1"/>
    </source>
</evidence>
<name>A0A9W4UDV6_9PLEO</name>
<dbReference type="Proteomes" id="UP001152607">
    <property type="component" value="Unassembled WGS sequence"/>
</dbReference>
<protein>
    <submittedName>
        <fullName evidence="2">Uncharacterized protein</fullName>
    </submittedName>
</protein>
<organism evidence="2 3">
    <name type="scientific">Periconia digitata</name>
    <dbReference type="NCBI Taxonomy" id="1303443"/>
    <lineage>
        <taxon>Eukaryota</taxon>
        <taxon>Fungi</taxon>
        <taxon>Dikarya</taxon>
        <taxon>Ascomycota</taxon>
        <taxon>Pezizomycotina</taxon>
        <taxon>Dothideomycetes</taxon>
        <taxon>Pleosporomycetidae</taxon>
        <taxon>Pleosporales</taxon>
        <taxon>Massarineae</taxon>
        <taxon>Periconiaceae</taxon>
        <taxon>Periconia</taxon>
    </lineage>
</organism>